<dbReference type="InterPro" id="IPR001387">
    <property type="entry name" value="Cro/C1-type_HTH"/>
</dbReference>
<proteinExistence type="predicted"/>
<dbReference type="InterPro" id="IPR036286">
    <property type="entry name" value="LexA/Signal_pep-like_sf"/>
</dbReference>
<accession>A4U201</accession>
<keyword evidence="5" id="KW-0804">Transcription</keyword>
<protein>
    <submittedName>
        <fullName evidence="7">Transcriptional regulator</fullName>
    </submittedName>
</protein>
<dbReference type="GO" id="GO:0004252">
    <property type="term" value="F:serine-type endopeptidase activity"/>
    <property type="evidence" value="ECO:0007669"/>
    <property type="project" value="InterPro"/>
</dbReference>
<gene>
    <name evidence="7" type="ORF">MGR_0908</name>
</gene>
<feature type="domain" description="HTH cro/C1-type" evidence="6">
    <location>
        <begin position="9"/>
        <end position="64"/>
    </location>
</feature>
<evidence type="ECO:0000256" key="3">
    <source>
        <dbReference type="ARBA" id="ARBA00023015"/>
    </source>
</evidence>
<dbReference type="SUPFAM" id="SSF47413">
    <property type="entry name" value="lambda repressor-like DNA-binding domains"/>
    <property type="match status" value="1"/>
</dbReference>
<organism evidence="7">
    <name type="scientific">Magnetospirillum gryphiswaldense</name>
    <dbReference type="NCBI Taxonomy" id="55518"/>
    <lineage>
        <taxon>Bacteria</taxon>
        <taxon>Pseudomonadati</taxon>
        <taxon>Pseudomonadota</taxon>
        <taxon>Alphaproteobacteria</taxon>
        <taxon>Rhodospirillales</taxon>
        <taxon>Rhodospirillaceae</taxon>
        <taxon>Magnetospirillum</taxon>
    </lineage>
</organism>
<keyword evidence="4" id="KW-0238">DNA-binding</keyword>
<dbReference type="InterPro" id="IPR039418">
    <property type="entry name" value="LexA-like"/>
</dbReference>
<evidence type="ECO:0000259" key="6">
    <source>
        <dbReference type="PROSITE" id="PS50943"/>
    </source>
</evidence>
<dbReference type="PANTHER" id="PTHR40661">
    <property type="match status" value="1"/>
</dbReference>
<dbReference type="PANTHER" id="PTHR40661:SF3">
    <property type="entry name" value="FELS-1 PROPHAGE TRANSCRIPTIONAL REGULATOR"/>
    <property type="match status" value="1"/>
</dbReference>
<evidence type="ECO:0000313" key="7">
    <source>
        <dbReference type="EMBL" id="CAM76908.1"/>
    </source>
</evidence>
<dbReference type="GO" id="GO:0006508">
    <property type="term" value="P:proteolysis"/>
    <property type="evidence" value="ECO:0007669"/>
    <property type="project" value="UniProtKB-KW"/>
</dbReference>
<evidence type="ECO:0000256" key="2">
    <source>
        <dbReference type="ARBA" id="ARBA00022801"/>
    </source>
</evidence>
<dbReference type="EMBL" id="CU459003">
    <property type="protein sequence ID" value="CAM76908.1"/>
    <property type="molecule type" value="Genomic_DNA"/>
</dbReference>
<dbReference type="GO" id="GO:0016020">
    <property type="term" value="C:membrane"/>
    <property type="evidence" value="ECO:0007669"/>
    <property type="project" value="InterPro"/>
</dbReference>
<dbReference type="SMART" id="SM00530">
    <property type="entry name" value="HTH_XRE"/>
    <property type="match status" value="1"/>
</dbReference>
<dbReference type="InterPro" id="IPR019756">
    <property type="entry name" value="Pept_S26A_signal_pept_1_Ser-AS"/>
</dbReference>
<keyword evidence="3" id="KW-0805">Transcription regulation</keyword>
<name>A4U201_9PROT</name>
<dbReference type="Gene3D" id="1.10.260.40">
    <property type="entry name" value="lambda repressor-like DNA-binding domains"/>
    <property type="match status" value="1"/>
</dbReference>
<dbReference type="InterPro" id="IPR010982">
    <property type="entry name" value="Lambda_DNA-bd_dom_sf"/>
</dbReference>
<sequence length="222" mass="24883">MRYTMADRLRARSRQLGMTAGRVAELAGVNRSFVYDIMRGRSENPSLEKLDLISEALNVERNWLLHGIGGVDGESPIMEDPMGVFVSISSVQVSASMGGGNLVSDEVENGEPYHFQRSWILHDLKADPNNLRIMHVEGDSMMPTLHSGDVVLVDLSKRLPTPPGIFVLFDGMGLVAKRLEHIPNHDPPKVRVISDNTFYTPYERTADEVNIIGRIRWFAREI</sequence>
<dbReference type="PROSITE" id="PS50943">
    <property type="entry name" value="HTH_CROC1"/>
    <property type="match status" value="1"/>
</dbReference>
<dbReference type="Gene3D" id="2.10.109.10">
    <property type="entry name" value="Umud Fragment, subunit A"/>
    <property type="match status" value="1"/>
</dbReference>
<evidence type="ECO:0000256" key="4">
    <source>
        <dbReference type="ARBA" id="ARBA00023125"/>
    </source>
</evidence>
<reference evidence="7" key="1">
    <citation type="journal article" date="2007" name="J. Bacteriol.">
        <title>Comparative genome analysis of four magnetotactic bacteria reveals a complex set of group-specific genes implicated in magnetosome biomineralization and function.</title>
        <authorList>
            <person name="Richter M."/>
            <person name="Kube M."/>
            <person name="Bazylinski D.A."/>
            <person name="Lombardot T."/>
            <person name="Gloeckner F.O."/>
            <person name="Reinhardt R."/>
            <person name="Schueler D."/>
        </authorList>
    </citation>
    <scope>NUCLEOTIDE SEQUENCE</scope>
    <source>
        <strain evidence="7">MSR-1</strain>
    </source>
</reference>
<keyword evidence="2" id="KW-0378">Hydrolase</keyword>
<dbReference type="Pfam" id="PF00717">
    <property type="entry name" value="Peptidase_S24"/>
    <property type="match status" value="1"/>
</dbReference>
<dbReference type="CDD" id="cd00093">
    <property type="entry name" value="HTH_XRE"/>
    <property type="match status" value="1"/>
</dbReference>
<evidence type="ECO:0000256" key="1">
    <source>
        <dbReference type="ARBA" id="ARBA00022670"/>
    </source>
</evidence>
<dbReference type="InterPro" id="IPR015927">
    <property type="entry name" value="Peptidase_S24_S26A/B/C"/>
</dbReference>
<dbReference type="CDD" id="cd06529">
    <property type="entry name" value="S24_LexA-like"/>
    <property type="match status" value="1"/>
</dbReference>
<dbReference type="AlphaFoldDB" id="A4U201"/>
<evidence type="ECO:0000256" key="5">
    <source>
        <dbReference type="ARBA" id="ARBA00023163"/>
    </source>
</evidence>
<dbReference type="Pfam" id="PF01381">
    <property type="entry name" value="HTH_3"/>
    <property type="match status" value="1"/>
</dbReference>
<dbReference type="GO" id="GO:0003677">
    <property type="term" value="F:DNA binding"/>
    <property type="evidence" value="ECO:0007669"/>
    <property type="project" value="UniProtKB-KW"/>
</dbReference>
<dbReference type="PROSITE" id="PS00501">
    <property type="entry name" value="SPASE_I_1"/>
    <property type="match status" value="1"/>
</dbReference>
<keyword evidence="1" id="KW-0645">Protease</keyword>
<dbReference type="SUPFAM" id="SSF51306">
    <property type="entry name" value="LexA/Signal peptidase"/>
    <property type="match status" value="1"/>
</dbReference>